<feature type="region of interest" description="Disordered" evidence="1">
    <location>
        <begin position="473"/>
        <end position="492"/>
    </location>
</feature>
<name>A0A1Z5KRF8_FISSO</name>
<feature type="transmembrane region" description="Helical" evidence="2">
    <location>
        <begin position="441"/>
        <end position="463"/>
    </location>
</feature>
<reference evidence="5 6" key="1">
    <citation type="journal article" date="2015" name="Plant Cell">
        <title>Oil accumulation by the oleaginous diatom Fistulifera solaris as revealed by the genome and transcriptome.</title>
        <authorList>
            <person name="Tanaka T."/>
            <person name="Maeda Y."/>
            <person name="Veluchamy A."/>
            <person name="Tanaka M."/>
            <person name="Abida H."/>
            <person name="Marechal E."/>
            <person name="Bowler C."/>
            <person name="Muto M."/>
            <person name="Sunaga Y."/>
            <person name="Tanaka M."/>
            <person name="Yoshino T."/>
            <person name="Taniguchi T."/>
            <person name="Fukuda Y."/>
            <person name="Nemoto M."/>
            <person name="Matsumoto M."/>
            <person name="Wong P.S."/>
            <person name="Aburatani S."/>
            <person name="Fujibuchi W."/>
        </authorList>
    </citation>
    <scope>NUCLEOTIDE SEQUENCE [LARGE SCALE GENOMIC DNA]</scope>
    <source>
        <strain evidence="5 6">JPCC DA0580</strain>
    </source>
</reference>
<organism evidence="5 6">
    <name type="scientific">Fistulifera solaris</name>
    <name type="common">Oleaginous diatom</name>
    <dbReference type="NCBI Taxonomy" id="1519565"/>
    <lineage>
        <taxon>Eukaryota</taxon>
        <taxon>Sar</taxon>
        <taxon>Stramenopiles</taxon>
        <taxon>Ochrophyta</taxon>
        <taxon>Bacillariophyta</taxon>
        <taxon>Bacillariophyceae</taxon>
        <taxon>Bacillariophycidae</taxon>
        <taxon>Naviculales</taxon>
        <taxon>Naviculaceae</taxon>
        <taxon>Fistulifera</taxon>
    </lineage>
</organism>
<dbReference type="AlphaFoldDB" id="A0A1Z5KRF8"/>
<evidence type="ECO:0000259" key="4">
    <source>
        <dbReference type="SMART" id="SM00228"/>
    </source>
</evidence>
<evidence type="ECO:0000256" key="2">
    <source>
        <dbReference type="SAM" id="Phobius"/>
    </source>
</evidence>
<evidence type="ECO:0000256" key="1">
    <source>
        <dbReference type="SAM" id="MobiDB-lite"/>
    </source>
</evidence>
<proteinExistence type="predicted"/>
<feature type="compositionally biased region" description="Polar residues" evidence="1">
    <location>
        <begin position="234"/>
        <end position="250"/>
    </location>
</feature>
<keyword evidence="2" id="KW-1133">Transmembrane helix</keyword>
<dbReference type="InParanoid" id="A0A1Z5KRF8"/>
<dbReference type="Gene3D" id="2.30.42.10">
    <property type="match status" value="1"/>
</dbReference>
<dbReference type="Pfam" id="PF00595">
    <property type="entry name" value="PDZ"/>
    <property type="match status" value="1"/>
</dbReference>
<dbReference type="EMBL" id="BDSP01000274">
    <property type="protein sequence ID" value="GAX28498.1"/>
    <property type="molecule type" value="Genomic_DNA"/>
</dbReference>
<gene>
    <name evidence="5" type="ORF">FisN_38Hh008</name>
</gene>
<keyword evidence="6" id="KW-1185">Reference proteome</keyword>
<feature type="domain" description="PDZ" evidence="4">
    <location>
        <begin position="598"/>
        <end position="670"/>
    </location>
</feature>
<dbReference type="PANTHER" id="PTHR38909">
    <property type="entry name" value="G PROTEIN GAMMA DOMAIN-CONTAINING PROTEIN"/>
    <property type="match status" value="1"/>
</dbReference>
<sequence>MKVRYLFLLSWMPVVIAQTSNTTGPTNTTITTNTTNTTTFPVLSPTTNPLSPIPTNSSTDPPLTSLPPTAAPPITLPSPPPVSQSFPVNVTISGITLQLENVPPLIEDETRYALWENVTRNFFQQFYAENDVGIRNFTTVISFLSQDSVLRNEVIVTTFNYSQQLTYTSLNGTQTPGYYAVYPLTTPEGNAQYATALNLTFQGWENLKVPIAVPLLPGQTRAPTFAPTEAPTTSLQPTVRNTTAPSSVPTVAASESPSVVLSQAPTVLASSEAPSAVPSIAVTSLAPSAAATTEPVEARLMNIRLPLEGGGRLEDDEIDMWERVTAEWFEGYFVSNGRRRLQESMVSAITFVRQDQDNSILYNQTLEYGATDDTADPEVVALLPFNDEAANREYGELLRTEFANMGELVLPLAVPSILGEDITPDEEGDGGSDDDDSGLSMGVLIGIIAAGAAVLLVCAYVGYGFVRGSGDGSVGVEQRDQRDNQSEVSPHFIISPSEEDLSLMEDPYVPPKQKSFESKILDVGYGDQSVATVDYDYSKLYGGGDTSVVSSAGGTMGDTTRLTAGTLNTAALAALGAESQLRDSGIQEQVIDIIAPAGKLGVVIDTPDDGAPVVHAVKDTSVIADQIQVGDKLVAVDDEDVRSMTAIRVSKLISKKSNNPSRKLTIIRTVTME</sequence>
<feature type="region of interest" description="Disordered" evidence="1">
    <location>
        <begin position="21"/>
        <end position="71"/>
    </location>
</feature>
<dbReference type="InterPro" id="IPR001478">
    <property type="entry name" value="PDZ"/>
</dbReference>
<dbReference type="SMART" id="SM00228">
    <property type="entry name" value="PDZ"/>
    <property type="match status" value="1"/>
</dbReference>
<evidence type="ECO:0000313" key="5">
    <source>
        <dbReference type="EMBL" id="GAX28498.1"/>
    </source>
</evidence>
<accession>A0A1Z5KRF8</accession>
<dbReference type="InterPro" id="IPR036034">
    <property type="entry name" value="PDZ_sf"/>
</dbReference>
<evidence type="ECO:0000313" key="6">
    <source>
        <dbReference type="Proteomes" id="UP000198406"/>
    </source>
</evidence>
<dbReference type="SUPFAM" id="SSF50156">
    <property type="entry name" value="PDZ domain-like"/>
    <property type="match status" value="1"/>
</dbReference>
<keyword evidence="2" id="KW-0472">Membrane</keyword>
<keyword evidence="3" id="KW-0732">Signal</keyword>
<dbReference type="OrthoDB" id="75502at2759"/>
<feature type="compositionally biased region" description="Low complexity" evidence="1">
    <location>
        <begin position="21"/>
        <end position="68"/>
    </location>
</feature>
<protein>
    <recommendedName>
        <fullName evidence="4">PDZ domain-containing protein</fullName>
    </recommendedName>
</protein>
<dbReference type="Proteomes" id="UP000198406">
    <property type="component" value="Unassembled WGS sequence"/>
</dbReference>
<feature type="chain" id="PRO_5012261292" description="PDZ domain-containing protein" evidence="3">
    <location>
        <begin position="18"/>
        <end position="673"/>
    </location>
</feature>
<feature type="signal peptide" evidence="3">
    <location>
        <begin position="1"/>
        <end position="17"/>
    </location>
</feature>
<feature type="region of interest" description="Disordered" evidence="1">
    <location>
        <begin position="228"/>
        <end position="250"/>
    </location>
</feature>
<evidence type="ECO:0000256" key="3">
    <source>
        <dbReference type="SAM" id="SignalP"/>
    </source>
</evidence>
<dbReference type="PANTHER" id="PTHR38909:SF1">
    <property type="entry name" value="G PROTEIN GAMMA DOMAIN-CONTAINING PROTEIN"/>
    <property type="match status" value="1"/>
</dbReference>
<keyword evidence="2" id="KW-0812">Transmembrane</keyword>
<comment type="caution">
    <text evidence="5">The sequence shown here is derived from an EMBL/GenBank/DDBJ whole genome shotgun (WGS) entry which is preliminary data.</text>
</comment>